<protein>
    <recommendedName>
        <fullName evidence="2">Zn(2)-C6 fungal-type domain-containing protein</fullName>
    </recommendedName>
</protein>
<reference evidence="3" key="1">
    <citation type="submission" date="2023-03" db="EMBL/GenBank/DDBJ databases">
        <title>Massive genome expansion in bonnet fungi (Mycena s.s.) driven by repeated elements and novel gene families across ecological guilds.</title>
        <authorList>
            <consortium name="Lawrence Berkeley National Laboratory"/>
            <person name="Harder C.B."/>
            <person name="Miyauchi S."/>
            <person name="Viragh M."/>
            <person name="Kuo A."/>
            <person name="Thoen E."/>
            <person name="Andreopoulos B."/>
            <person name="Lu D."/>
            <person name="Skrede I."/>
            <person name="Drula E."/>
            <person name="Henrissat B."/>
            <person name="Morin E."/>
            <person name="Kohler A."/>
            <person name="Barry K."/>
            <person name="LaButti K."/>
            <person name="Morin E."/>
            <person name="Salamov A."/>
            <person name="Lipzen A."/>
            <person name="Mereny Z."/>
            <person name="Hegedus B."/>
            <person name="Baldrian P."/>
            <person name="Stursova M."/>
            <person name="Weitz H."/>
            <person name="Taylor A."/>
            <person name="Grigoriev I.V."/>
            <person name="Nagy L.G."/>
            <person name="Martin F."/>
            <person name="Kauserud H."/>
        </authorList>
    </citation>
    <scope>NUCLEOTIDE SEQUENCE</scope>
    <source>
        <strain evidence="3">CBHHK002</strain>
    </source>
</reference>
<evidence type="ECO:0000313" key="3">
    <source>
        <dbReference type="EMBL" id="KAJ7314733.1"/>
    </source>
</evidence>
<dbReference type="PROSITE" id="PS00463">
    <property type="entry name" value="ZN2_CY6_FUNGAL_1"/>
    <property type="match status" value="1"/>
</dbReference>
<dbReference type="Pfam" id="PF00172">
    <property type="entry name" value="Zn_clus"/>
    <property type="match status" value="1"/>
</dbReference>
<accession>A0AAD6ZAT0</accession>
<dbReference type="PROSITE" id="PS50048">
    <property type="entry name" value="ZN2_CY6_FUNGAL_2"/>
    <property type="match status" value="1"/>
</dbReference>
<sequence>MPCTMPATVSKKRRRTLMACAHCRRRKTRCITSEQPPTKPCANCTKKHLNCEYFAVDPDERAESTFGSTRSITPPSPLYVGRPPTRNPRSGDSRPSSAGSDHLQAPTNPHGYLGSRSSFSEPSSFYPSYPPYSYSAAPAPQATHAFGLRADHERRRRSGRSDTYHPYVLPPPSLTSHGFDLPADHARRYLLNHPNSASQLSLPGPGAHPAPFPGEDLWDCLLPSFGSPSNSQDSQWG</sequence>
<organism evidence="3 4">
    <name type="scientific">Mycena albidolilacea</name>
    <dbReference type="NCBI Taxonomy" id="1033008"/>
    <lineage>
        <taxon>Eukaryota</taxon>
        <taxon>Fungi</taxon>
        <taxon>Dikarya</taxon>
        <taxon>Basidiomycota</taxon>
        <taxon>Agaricomycotina</taxon>
        <taxon>Agaricomycetes</taxon>
        <taxon>Agaricomycetidae</taxon>
        <taxon>Agaricales</taxon>
        <taxon>Marasmiineae</taxon>
        <taxon>Mycenaceae</taxon>
        <taxon>Mycena</taxon>
    </lineage>
</organism>
<name>A0AAD6ZAT0_9AGAR</name>
<dbReference type="SMART" id="SM00066">
    <property type="entry name" value="GAL4"/>
    <property type="match status" value="1"/>
</dbReference>
<keyword evidence="4" id="KW-1185">Reference proteome</keyword>
<proteinExistence type="predicted"/>
<evidence type="ECO:0000259" key="2">
    <source>
        <dbReference type="PROSITE" id="PS50048"/>
    </source>
</evidence>
<dbReference type="InterPro" id="IPR036864">
    <property type="entry name" value="Zn2-C6_fun-type_DNA-bd_sf"/>
</dbReference>
<evidence type="ECO:0000256" key="1">
    <source>
        <dbReference type="SAM" id="MobiDB-lite"/>
    </source>
</evidence>
<dbReference type="CDD" id="cd00067">
    <property type="entry name" value="GAL4"/>
    <property type="match status" value="1"/>
</dbReference>
<dbReference type="GO" id="GO:0008270">
    <property type="term" value="F:zinc ion binding"/>
    <property type="evidence" value="ECO:0007669"/>
    <property type="project" value="InterPro"/>
</dbReference>
<dbReference type="Proteomes" id="UP001218218">
    <property type="component" value="Unassembled WGS sequence"/>
</dbReference>
<dbReference type="AlphaFoldDB" id="A0AAD6ZAT0"/>
<feature type="region of interest" description="Disordered" evidence="1">
    <location>
        <begin position="145"/>
        <end position="169"/>
    </location>
</feature>
<dbReference type="SUPFAM" id="SSF57701">
    <property type="entry name" value="Zn2/Cys6 DNA-binding domain"/>
    <property type="match status" value="1"/>
</dbReference>
<comment type="caution">
    <text evidence="3">The sequence shown here is derived from an EMBL/GenBank/DDBJ whole genome shotgun (WGS) entry which is preliminary data.</text>
</comment>
<dbReference type="InterPro" id="IPR001138">
    <property type="entry name" value="Zn2Cys6_DnaBD"/>
</dbReference>
<dbReference type="GO" id="GO:0000981">
    <property type="term" value="F:DNA-binding transcription factor activity, RNA polymerase II-specific"/>
    <property type="evidence" value="ECO:0007669"/>
    <property type="project" value="InterPro"/>
</dbReference>
<dbReference type="EMBL" id="JARIHO010000065">
    <property type="protein sequence ID" value="KAJ7314733.1"/>
    <property type="molecule type" value="Genomic_DNA"/>
</dbReference>
<feature type="compositionally biased region" description="Basic and acidic residues" evidence="1">
    <location>
        <begin position="149"/>
        <end position="163"/>
    </location>
</feature>
<feature type="compositionally biased region" description="Polar residues" evidence="1">
    <location>
        <begin position="87"/>
        <end position="99"/>
    </location>
</feature>
<dbReference type="Gene3D" id="4.10.240.10">
    <property type="entry name" value="Zn(2)-C6 fungal-type DNA-binding domain"/>
    <property type="match status" value="1"/>
</dbReference>
<evidence type="ECO:0000313" key="4">
    <source>
        <dbReference type="Proteomes" id="UP001218218"/>
    </source>
</evidence>
<feature type="domain" description="Zn(2)-C6 fungal-type" evidence="2">
    <location>
        <begin position="19"/>
        <end position="53"/>
    </location>
</feature>
<gene>
    <name evidence="3" type="ORF">DFH08DRAFT_894687</name>
</gene>
<feature type="region of interest" description="Disordered" evidence="1">
    <location>
        <begin position="62"/>
        <end position="117"/>
    </location>
</feature>
<feature type="region of interest" description="Disordered" evidence="1">
    <location>
        <begin position="195"/>
        <end position="215"/>
    </location>
</feature>